<protein>
    <submittedName>
        <fullName evidence="1">CoA transferase</fullName>
    </submittedName>
</protein>
<keyword evidence="2" id="KW-1185">Reference proteome</keyword>
<dbReference type="InterPro" id="IPR023606">
    <property type="entry name" value="CoA-Trfase_III_dom_1_sf"/>
</dbReference>
<dbReference type="AlphaFoldDB" id="A0A931H3X6"/>
<dbReference type="EMBL" id="JADWYS010000001">
    <property type="protein sequence ID" value="MBG9388043.1"/>
    <property type="molecule type" value="Genomic_DNA"/>
</dbReference>
<sequence>MAATGVLSGMRVVEAAAFVAAPLGGMTLAQMGADVIRIDTLGGGLDYRRWPVTDDDTSLFWTGLNKSKRSVALDLSSQEGRELAMALICAPGPDAGLFVTNFPPRGWLDYDRLRAGRSDLIQLTLQGDRHGGSAVDYTVNPRLGVPAMTGPASSGEPVNHVLPAWDLITGQMVAVGLLAAERHRGRTGQGQHIKLSLQDVGLAVMAHLGFIEEARRGQPRARHGNELFGAFGRDFRCADGERVMVVGLTGKQWRAIADATGLGAEFDALGRQLGLDLAQEGNRFRARREIGERVGAWIAARPLAAVAQAFDAQGVCWTRYQGIEQLVNSDPECSPANPMFSTLHQPGVGEVLAPGIPLDFQGSGRLPAQPAPVLGQHTEEVLAQLLGLDTAQFGRLAERGVVARPPVG</sequence>
<gene>
    <name evidence="1" type="ORF">I5803_08425</name>
</gene>
<comment type="caution">
    <text evidence="1">The sequence shown here is derived from an EMBL/GenBank/DDBJ whole genome shotgun (WGS) entry which is preliminary data.</text>
</comment>
<dbReference type="SUPFAM" id="SSF89796">
    <property type="entry name" value="CoA-transferase family III (CaiB/BaiF)"/>
    <property type="match status" value="1"/>
</dbReference>
<evidence type="ECO:0000313" key="1">
    <source>
        <dbReference type="EMBL" id="MBG9388043.1"/>
    </source>
</evidence>
<proteinExistence type="predicted"/>
<dbReference type="GO" id="GO:0016740">
    <property type="term" value="F:transferase activity"/>
    <property type="evidence" value="ECO:0007669"/>
    <property type="project" value="UniProtKB-KW"/>
</dbReference>
<dbReference type="PANTHER" id="PTHR48228:SF5">
    <property type="entry name" value="ALPHA-METHYLACYL-COA RACEMASE"/>
    <property type="match status" value="1"/>
</dbReference>
<dbReference type="Gene3D" id="3.40.50.10540">
    <property type="entry name" value="Crotonobetainyl-coa:carnitine coa-transferase, domain 1"/>
    <property type="match status" value="1"/>
</dbReference>
<reference evidence="1" key="1">
    <citation type="submission" date="2020-11" db="EMBL/GenBank/DDBJ databases">
        <title>Bacterial whole genome sequence for Caenimonas sp. DR4.4.</title>
        <authorList>
            <person name="Le V."/>
            <person name="Ko S.-R."/>
            <person name="Ahn C.-Y."/>
            <person name="Oh H.-M."/>
        </authorList>
    </citation>
    <scope>NUCLEOTIDE SEQUENCE</scope>
    <source>
        <strain evidence="1">DR4.4</strain>
    </source>
</reference>
<dbReference type="PANTHER" id="PTHR48228">
    <property type="entry name" value="SUCCINYL-COA--D-CITRAMALATE COA-TRANSFERASE"/>
    <property type="match status" value="1"/>
</dbReference>
<dbReference type="Gene3D" id="3.30.1540.10">
    <property type="entry name" value="formyl-coa transferase, domain 3"/>
    <property type="match status" value="1"/>
</dbReference>
<dbReference type="InterPro" id="IPR044855">
    <property type="entry name" value="CoA-Trfase_III_dom3_sf"/>
</dbReference>
<dbReference type="RefSeq" id="WP_196985922.1">
    <property type="nucleotide sequence ID" value="NZ_JADWYS010000001.1"/>
</dbReference>
<dbReference type="Pfam" id="PF02515">
    <property type="entry name" value="CoA_transf_3"/>
    <property type="match status" value="1"/>
</dbReference>
<accession>A0A931H3X6</accession>
<organism evidence="1 2">
    <name type="scientific">Caenimonas aquaedulcis</name>
    <dbReference type="NCBI Taxonomy" id="2793270"/>
    <lineage>
        <taxon>Bacteria</taxon>
        <taxon>Pseudomonadati</taxon>
        <taxon>Pseudomonadota</taxon>
        <taxon>Betaproteobacteria</taxon>
        <taxon>Burkholderiales</taxon>
        <taxon>Comamonadaceae</taxon>
        <taxon>Caenimonas</taxon>
    </lineage>
</organism>
<dbReference type="Proteomes" id="UP000651050">
    <property type="component" value="Unassembled WGS sequence"/>
</dbReference>
<dbReference type="InterPro" id="IPR050509">
    <property type="entry name" value="CoA-transferase_III"/>
</dbReference>
<evidence type="ECO:0000313" key="2">
    <source>
        <dbReference type="Proteomes" id="UP000651050"/>
    </source>
</evidence>
<keyword evidence="1" id="KW-0808">Transferase</keyword>
<name>A0A931H3X6_9BURK</name>
<dbReference type="InterPro" id="IPR003673">
    <property type="entry name" value="CoA-Trfase_fam_III"/>
</dbReference>